<dbReference type="AlphaFoldDB" id="A0A4U5JLK4"/>
<accession>A0A4U5JLK4</accession>
<feature type="transmembrane region" description="Helical" evidence="1">
    <location>
        <begin position="107"/>
        <end position="134"/>
    </location>
</feature>
<gene>
    <name evidence="3" type="ORF">FCE95_10460</name>
</gene>
<feature type="transmembrane region" description="Helical" evidence="1">
    <location>
        <begin position="206"/>
        <end position="228"/>
    </location>
</feature>
<feature type="domain" description="DUF418" evidence="2">
    <location>
        <begin position="229"/>
        <end position="396"/>
    </location>
</feature>
<keyword evidence="4" id="KW-1185">Reference proteome</keyword>
<sequence>MTNPNRAAPISASERYDLVDALRGFALCGVLLANMSAFSLYEYLTEQAQATLSSAAFDKVAENALAWLLTHKAVTVFSILFGFGFAMQLERAQARGGDGLRVFLRRMGVLLALGALHTAFWWGDILLVYALAGFALVPMRKWPDRWLVCGGFFVALVATAAVRAGFVAYTGATSPPRAEVMAQAYRALSSPSLSAAFEGNAVLLRWWLPFGGLMLVCFALGRIMLGYWAGRRRLLQDPAAHRPLFKRILAWTLPLGLLTTALQFWQAPLRDALPALKQGFGAHVWVAAVSFSGPLLLGIAFGTVFVLLYLRPRWKRALSQFAPVGRMALSNYLTQTVVCSTLFYGYGLGLGPVYGTPSWFAVWIVLFAAQMAFSRWWLARFRFGPMEWLWRTLTYGRVQPMRIRTPAASATASAD</sequence>
<dbReference type="Proteomes" id="UP000308707">
    <property type="component" value="Unassembled WGS sequence"/>
</dbReference>
<dbReference type="InterPro" id="IPR007349">
    <property type="entry name" value="DUF418"/>
</dbReference>
<protein>
    <submittedName>
        <fullName evidence="3">DUF418 domain-containing protein</fullName>
    </submittedName>
</protein>
<evidence type="ECO:0000256" key="1">
    <source>
        <dbReference type="SAM" id="Phobius"/>
    </source>
</evidence>
<evidence type="ECO:0000313" key="3">
    <source>
        <dbReference type="EMBL" id="TKR30530.1"/>
    </source>
</evidence>
<feature type="transmembrane region" description="Helical" evidence="1">
    <location>
        <begin position="146"/>
        <end position="169"/>
    </location>
</feature>
<reference evidence="3 4" key="1">
    <citation type="submission" date="2019-04" db="EMBL/GenBank/DDBJ databases">
        <title>Reference strain of H23.</title>
        <authorList>
            <person name="Luo X."/>
        </authorList>
    </citation>
    <scope>NUCLEOTIDE SEQUENCE [LARGE SCALE GENOMIC DNA]</scope>
    <source>
        <strain evidence="3 4">H23</strain>
    </source>
</reference>
<feature type="transmembrane region" description="Helical" evidence="1">
    <location>
        <begin position="65"/>
        <end position="87"/>
    </location>
</feature>
<dbReference type="InterPro" id="IPR052529">
    <property type="entry name" value="Bact_Transport_Assoc"/>
</dbReference>
<dbReference type="OrthoDB" id="9807744at2"/>
<name>A0A4U5JLK4_9GAMM</name>
<keyword evidence="1" id="KW-1133">Transmembrane helix</keyword>
<evidence type="ECO:0000313" key="4">
    <source>
        <dbReference type="Proteomes" id="UP000308707"/>
    </source>
</evidence>
<keyword evidence="1" id="KW-0472">Membrane</keyword>
<keyword evidence="1" id="KW-0812">Transmembrane</keyword>
<comment type="caution">
    <text evidence="3">The sequence shown here is derived from an EMBL/GenBank/DDBJ whole genome shotgun (WGS) entry which is preliminary data.</text>
</comment>
<feature type="transmembrane region" description="Helical" evidence="1">
    <location>
        <begin position="24"/>
        <end position="44"/>
    </location>
</feature>
<feature type="transmembrane region" description="Helical" evidence="1">
    <location>
        <begin position="331"/>
        <end position="354"/>
    </location>
</feature>
<feature type="transmembrane region" description="Helical" evidence="1">
    <location>
        <begin position="248"/>
        <end position="265"/>
    </location>
</feature>
<organism evidence="3 4">
    <name type="scientific">Luteimonas gilva</name>
    <dbReference type="NCBI Taxonomy" id="2572684"/>
    <lineage>
        <taxon>Bacteria</taxon>
        <taxon>Pseudomonadati</taxon>
        <taxon>Pseudomonadota</taxon>
        <taxon>Gammaproteobacteria</taxon>
        <taxon>Lysobacterales</taxon>
        <taxon>Lysobacteraceae</taxon>
        <taxon>Luteimonas</taxon>
    </lineage>
</organism>
<feature type="transmembrane region" description="Helical" evidence="1">
    <location>
        <begin position="285"/>
        <end position="310"/>
    </location>
</feature>
<dbReference type="Pfam" id="PF04235">
    <property type="entry name" value="DUF418"/>
    <property type="match status" value="1"/>
</dbReference>
<dbReference type="RefSeq" id="WP_137266960.1">
    <property type="nucleotide sequence ID" value="NZ_SZUA01000002.1"/>
</dbReference>
<dbReference type="PANTHER" id="PTHR30590">
    <property type="entry name" value="INNER MEMBRANE PROTEIN"/>
    <property type="match status" value="1"/>
</dbReference>
<dbReference type="PANTHER" id="PTHR30590:SF2">
    <property type="entry name" value="INNER MEMBRANE PROTEIN"/>
    <property type="match status" value="1"/>
</dbReference>
<dbReference type="EMBL" id="SZUA01000002">
    <property type="protein sequence ID" value="TKR30530.1"/>
    <property type="molecule type" value="Genomic_DNA"/>
</dbReference>
<evidence type="ECO:0000259" key="2">
    <source>
        <dbReference type="Pfam" id="PF04235"/>
    </source>
</evidence>
<feature type="transmembrane region" description="Helical" evidence="1">
    <location>
        <begin position="360"/>
        <end position="378"/>
    </location>
</feature>
<proteinExistence type="predicted"/>